<evidence type="ECO:0000313" key="1">
    <source>
        <dbReference type="EMBL" id="ETV97902.1"/>
    </source>
</evidence>
<dbReference type="eggNOG" id="KOG2342">
    <property type="taxonomic scope" value="Eukaryota"/>
</dbReference>
<dbReference type="RefSeq" id="XP_008873463.1">
    <property type="nucleotide sequence ID" value="XM_008875241.1"/>
</dbReference>
<sequence length="279" mass="31178">MCIAFFQLSTYTDPSGGQHVKFIAVDNRDEFYTRETSPMHWWSEPHTGIFAPRDLERGGTWLGLRRSQPDGPVRVAFLTNIRVAVPPKEKQSRGNVVTEFLQSDLSVSAFVARLQPVGCNYGGFNLVLFDGVSLGYYCNLNPMGPVPEFTLLERDVLYGLSNSVLDVPWIKVVRGKTALAEVLAKHEDNDDAALCQKLIVPMVDTTRIEVPDLLPQTGCPPALEYQLSSIFVEPVDHPKYPKYGTRTTIAMVVDGAHATILEKDLDTSTLQWNEHTYSF</sequence>
<dbReference type="PANTHER" id="PTHR17985">
    <property type="entry name" value="SER/THR-RICH PROTEIN T10 IN DGCR REGION"/>
    <property type="match status" value="1"/>
</dbReference>
<dbReference type="OrthoDB" id="57786at2759"/>
<protein>
    <submittedName>
        <fullName evidence="1">Uncharacterized protein</fullName>
    </submittedName>
</protein>
<accession>A0A024TX65</accession>
<dbReference type="EMBL" id="KI913971">
    <property type="protein sequence ID" value="ETV97902.1"/>
    <property type="molecule type" value="Genomic_DNA"/>
</dbReference>
<proteinExistence type="predicted"/>
<reference evidence="1" key="1">
    <citation type="submission" date="2013-12" db="EMBL/GenBank/DDBJ databases">
        <title>The Genome Sequence of Aphanomyces invadans NJM9701.</title>
        <authorList>
            <consortium name="The Broad Institute Genomics Platform"/>
            <person name="Russ C."/>
            <person name="Tyler B."/>
            <person name="van West P."/>
            <person name="Dieguez-Uribeondo J."/>
            <person name="Young S.K."/>
            <person name="Zeng Q."/>
            <person name="Gargeya S."/>
            <person name="Fitzgerald M."/>
            <person name="Abouelleil A."/>
            <person name="Alvarado L."/>
            <person name="Chapman S.B."/>
            <person name="Gainer-Dewar J."/>
            <person name="Goldberg J."/>
            <person name="Griggs A."/>
            <person name="Gujja S."/>
            <person name="Hansen M."/>
            <person name="Howarth C."/>
            <person name="Imamovic A."/>
            <person name="Ireland A."/>
            <person name="Larimer J."/>
            <person name="McCowan C."/>
            <person name="Murphy C."/>
            <person name="Pearson M."/>
            <person name="Poon T.W."/>
            <person name="Priest M."/>
            <person name="Roberts A."/>
            <person name="Saif S."/>
            <person name="Shea T."/>
            <person name="Sykes S."/>
            <person name="Wortman J."/>
            <person name="Nusbaum C."/>
            <person name="Birren B."/>
        </authorList>
    </citation>
    <scope>NUCLEOTIDE SEQUENCE [LARGE SCALE GENOMIC DNA]</scope>
    <source>
        <strain evidence="1">NJM9701</strain>
    </source>
</reference>
<dbReference type="VEuPathDB" id="FungiDB:H310_09221"/>
<dbReference type="Pfam" id="PF05742">
    <property type="entry name" value="TANGO2"/>
    <property type="match status" value="1"/>
</dbReference>
<organism evidence="1">
    <name type="scientific">Aphanomyces invadans</name>
    <dbReference type="NCBI Taxonomy" id="157072"/>
    <lineage>
        <taxon>Eukaryota</taxon>
        <taxon>Sar</taxon>
        <taxon>Stramenopiles</taxon>
        <taxon>Oomycota</taxon>
        <taxon>Saprolegniomycetes</taxon>
        <taxon>Saprolegniales</taxon>
        <taxon>Verrucalvaceae</taxon>
        <taxon>Aphanomyces</taxon>
    </lineage>
</organism>
<dbReference type="PANTHER" id="PTHR17985:SF8">
    <property type="entry name" value="TRANSPORT AND GOLGI ORGANIZATION PROTEIN 2 HOMOLOG"/>
    <property type="match status" value="1"/>
</dbReference>
<name>A0A024TX65_9STRA</name>
<dbReference type="GeneID" id="20086271"/>
<gene>
    <name evidence="1" type="ORF">H310_09221</name>
</gene>
<dbReference type="AlphaFoldDB" id="A0A024TX65"/>
<dbReference type="InterPro" id="IPR008551">
    <property type="entry name" value="TANGO2"/>
</dbReference>